<dbReference type="OrthoDB" id="93019at2759"/>
<dbReference type="PANTHER" id="PTHR43779:SF2">
    <property type="entry name" value="ALPHA-KETOGLUTARATE-DEPENDENT XANTHINE DIOXYGENASE XAN1"/>
    <property type="match status" value="1"/>
</dbReference>
<dbReference type="GeneID" id="19401358"/>
<feature type="domain" description="TauD/TfdA-like" evidence="7">
    <location>
        <begin position="23"/>
        <end position="366"/>
    </location>
</feature>
<evidence type="ECO:0000259" key="7">
    <source>
        <dbReference type="Pfam" id="PF02668"/>
    </source>
</evidence>
<dbReference type="GO" id="GO:0051213">
    <property type="term" value="F:dioxygenase activity"/>
    <property type="evidence" value="ECO:0007669"/>
    <property type="project" value="UniProtKB-KW"/>
</dbReference>
<evidence type="ECO:0000256" key="1">
    <source>
        <dbReference type="ARBA" id="ARBA00001954"/>
    </source>
</evidence>
<comment type="similarity">
    <text evidence="2">Belongs to the TfdA dioxygenase family.</text>
</comment>
<accession>R0KSG3</accession>
<proteinExistence type="inferred from homology"/>
<dbReference type="SUPFAM" id="SSF51197">
    <property type="entry name" value="Clavaminate synthase-like"/>
    <property type="match status" value="1"/>
</dbReference>
<keyword evidence="3" id="KW-0479">Metal-binding</keyword>
<evidence type="ECO:0000313" key="8">
    <source>
        <dbReference type="EMBL" id="EOA90722.1"/>
    </source>
</evidence>
<dbReference type="Proteomes" id="UP000016935">
    <property type="component" value="Unassembled WGS sequence"/>
</dbReference>
<sequence>MGNIAFRFKIEPMVHPDGKNCKFGAVVTGLDLNHFTPEIAAQLRKATWEHGLLVIKGQHNLEQKRSWELLQELDPDCVKINNDEFARLFYTKDKLVANIKGVEVPDAGAFLFIGKGPQEDEKYGKPGLDMGNVNLHQYYYSVPLSDEDFEAGRTRFHWWHHDATYRRYEPPNFTIIRPIKFPDASKTQTVEWADGSGLTMPVKPGRTAFVSTEQLYDMLSDEEKKIADHSWVEYMYWPWEWIPKCRGAPNGLGVANEGLELPDEEMEKLEDIHPEWTKKHPMVWVNPVTGKRAFMVQHNTARRLFIRSGPNDTPKVIDDLGEVRKFLDNIQSRIIKPEYIWAGPDEEHDILLWQNHGLFHTKIDYPLSWGNRVVQQGWLPSYRKPVGPVPIPGEN</sequence>
<dbReference type="InterPro" id="IPR051178">
    <property type="entry name" value="TfdA_dioxygenase"/>
</dbReference>
<evidence type="ECO:0000256" key="5">
    <source>
        <dbReference type="ARBA" id="ARBA00023002"/>
    </source>
</evidence>
<gene>
    <name evidence="8" type="ORF">SETTUDRAFT_174883</name>
</gene>
<evidence type="ECO:0000256" key="3">
    <source>
        <dbReference type="ARBA" id="ARBA00022723"/>
    </source>
</evidence>
<keyword evidence="4" id="KW-0223">Dioxygenase</keyword>
<reference evidence="8 9" key="1">
    <citation type="journal article" date="2012" name="PLoS Pathog.">
        <title>Diverse lifestyles and strategies of plant pathogenesis encoded in the genomes of eighteen Dothideomycetes fungi.</title>
        <authorList>
            <person name="Ohm R.A."/>
            <person name="Feau N."/>
            <person name="Henrissat B."/>
            <person name="Schoch C.L."/>
            <person name="Horwitz B.A."/>
            <person name="Barry K.W."/>
            <person name="Condon B.J."/>
            <person name="Copeland A.C."/>
            <person name="Dhillon B."/>
            <person name="Glaser F."/>
            <person name="Hesse C.N."/>
            <person name="Kosti I."/>
            <person name="LaButti K."/>
            <person name="Lindquist E.A."/>
            <person name="Lucas S."/>
            <person name="Salamov A.A."/>
            <person name="Bradshaw R.E."/>
            <person name="Ciuffetti L."/>
            <person name="Hamelin R.C."/>
            <person name="Kema G.H.J."/>
            <person name="Lawrence C."/>
            <person name="Scott J.A."/>
            <person name="Spatafora J.W."/>
            <person name="Turgeon B.G."/>
            <person name="de Wit P.J.G.M."/>
            <person name="Zhong S."/>
            <person name="Goodwin S.B."/>
            <person name="Grigoriev I.V."/>
        </authorList>
    </citation>
    <scope>NUCLEOTIDE SEQUENCE [LARGE SCALE GENOMIC DNA]</scope>
    <source>
        <strain evidence="9">28A</strain>
    </source>
</reference>
<dbReference type="PANTHER" id="PTHR43779">
    <property type="entry name" value="DIOXYGENASE RV0097-RELATED"/>
    <property type="match status" value="1"/>
</dbReference>
<dbReference type="GO" id="GO:0046872">
    <property type="term" value="F:metal ion binding"/>
    <property type="evidence" value="ECO:0007669"/>
    <property type="project" value="UniProtKB-KW"/>
</dbReference>
<protein>
    <recommendedName>
        <fullName evidence="7">TauD/TfdA-like domain-containing protein</fullName>
    </recommendedName>
</protein>
<comment type="cofactor">
    <cofactor evidence="1">
        <name>Fe(2+)</name>
        <dbReference type="ChEBI" id="CHEBI:29033"/>
    </cofactor>
</comment>
<evidence type="ECO:0000313" key="9">
    <source>
        <dbReference type="Proteomes" id="UP000016935"/>
    </source>
</evidence>
<evidence type="ECO:0000256" key="6">
    <source>
        <dbReference type="ARBA" id="ARBA00023004"/>
    </source>
</evidence>
<dbReference type="Gene3D" id="3.60.130.10">
    <property type="entry name" value="Clavaminate synthase-like"/>
    <property type="match status" value="1"/>
</dbReference>
<dbReference type="HOGENOM" id="CLU_046574_1_0_1"/>
<evidence type="ECO:0000256" key="2">
    <source>
        <dbReference type="ARBA" id="ARBA00005896"/>
    </source>
</evidence>
<dbReference type="InterPro" id="IPR003819">
    <property type="entry name" value="TauD/TfdA-like"/>
</dbReference>
<dbReference type="eggNOG" id="ENOG502SJMQ">
    <property type="taxonomic scope" value="Eukaryota"/>
</dbReference>
<dbReference type="STRING" id="671987.R0KSG3"/>
<keyword evidence="9" id="KW-1185">Reference proteome</keyword>
<evidence type="ECO:0000256" key="4">
    <source>
        <dbReference type="ARBA" id="ARBA00022964"/>
    </source>
</evidence>
<dbReference type="InterPro" id="IPR042098">
    <property type="entry name" value="TauD-like_sf"/>
</dbReference>
<reference evidence="8 9" key="2">
    <citation type="journal article" date="2013" name="PLoS Genet.">
        <title>Comparative genome structure, secondary metabolite, and effector coding capacity across Cochliobolus pathogens.</title>
        <authorList>
            <person name="Condon B.J."/>
            <person name="Leng Y."/>
            <person name="Wu D."/>
            <person name="Bushley K.E."/>
            <person name="Ohm R.A."/>
            <person name="Otillar R."/>
            <person name="Martin J."/>
            <person name="Schackwitz W."/>
            <person name="Grimwood J."/>
            <person name="MohdZainudin N."/>
            <person name="Xue C."/>
            <person name="Wang R."/>
            <person name="Manning V.A."/>
            <person name="Dhillon B."/>
            <person name="Tu Z.J."/>
            <person name="Steffenson B.J."/>
            <person name="Salamov A."/>
            <person name="Sun H."/>
            <person name="Lowry S."/>
            <person name="LaButti K."/>
            <person name="Han J."/>
            <person name="Copeland A."/>
            <person name="Lindquist E."/>
            <person name="Barry K."/>
            <person name="Schmutz J."/>
            <person name="Baker S.E."/>
            <person name="Ciuffetti L.M."/>
            <person name="Grigoriev I.V."/>
            <person name="Zhong S."/>
            <person name="Turgeon B.G."/>
        </authorList>
    </citation>
    <scope>NUCLEOTIDE SEQUENCE [LARGE SCALE GENOMIC DNA]</scope>
    <source>
        <strain evidence="9">28A</strain>
    </source>
</reference>
<dbReference type="EMBL" id="KB908482">
    <property type="protein sequence ID" value="EOA90722.1"/>
    <property type="molecule type" value="Genomic_DNA"/>
</dbReference>
<keyword evidence="6" id="KW-0408">Iron</keyword>
<keyword evidence="5" id="KW-0560">Oxidoreductase</keyword>
<organism evidence="8 9">
    <name type="scientific">Exserohilum turcicum (strain 28A)</name>
    <name type="common">Northern leaf blight fungus</name>
    <name type="synonym">Setosphaeria turcica</name>
    <dbReference type="NCBI Taxonomy" id="671987"/>
    <lineage>
        <taxon>Eukaryota</taxon>
        <taxon>Fungi</taxon>
        <taxon>Dikarya</taxon>
        <taxon>Ascomycota</taxon>
        <taxon>Pezizomycotina</taxon>
        <taxon>Dothideomycetes</taxon>
        <taxon>Pleosporomycetidae</taxon>
        <taxon>Pleosporales</taxon>
        <taxon>Pleosporineae</taxon>
        <taxon>Pleosporaceae</taxon>
        <taxon>Exserohilum</taxon>
    </lineage>
</organism>
<dbReference type="AlphaFoldDB" id="R0KSG3"/>
<dbReference type="RefSeq" id="XP_008021491.1">
    <property type="nucleotide sequence ID" value="XM_008023300.1"/>
</dbReference>
<name>R0KSG3_EXST2</name>
<dbReference type="Pfam" id="PF02668">
    <property type="entry name" value="TauD"/>
    <property type="match status" value="1"/>
</dbReference>